<evidence type="ECO:0000313" key="2">
    <source>
        <dbReference type="EMBL" id="ROP41825.1"/>
    </source>
</evidence>
<comment type="caution">
    <text evidence="2">The sequence shown here is derived from an EMBL/GenBank/DDBJ whole genome shotgun (WGS) entry which is preliminary data.</text>
</comment>
<dbReference type="InterPro" id="IPR029261">
    <property type="entry name" value="Transposase_Znf"/>
</dbReference>
<evidence type="ECO:0000313" key="3">
    <source>
        <dbReference type="Proteomes" id="UP000268727"/>
    </source>
</evidence>
<dbReference type="PROSITE" id="PS50531">
    <property type="entry name" value="HTH_IS21"/>
    <property type="match status" value="1"/>
</dbReference>
<accession>A0A3N1HH56</accession>
<dbReference type="RefSeq" id="WP_425471296.1">
    <property type="nucleotide sequence ID" value="NZ_RJKM01000001.1"/>
</dbReference>
<keyword evidence="3" id="KW-1185">Reference proteome</keyword>
<sequence length="502" mass="56007">MAALLPHLAGVVVERVERTSVDVRIWACTRVTTARCPSCGVRSGRVHSRYDRKLDDAPVAGRPVVLRLRVRRFFCDDPDCVVGTFAEQVDGLTVGHARRTLLSRTALERIGLALAGRTGARLAAGLGLPTSRSTLLRLVHALPDPPIGAVEVLGIDDFALRRGRRYATVLIDAVTHRRVDVLPDRRAGTVTAWLREHPGVRMVCRDGSATYAEAVRQGAPDAIQIGDRWHIWDNLVAAVERTVTAHSTCWYVGPERRTQAAEERALQRHAAIHGLLDQGVGLLECARRLGVSLNTVKRYARIPSAEQLRRPPPYRRSMVDPYRDHLRTRLAQQPDVPVTHLLAEIRALGYPGSANLLVRYLKQGRAEPDRVPPSPRRLVTWLTSKSENLPEHHRRHLDDLTASCGPMTDLAQRVREFAVILTHRRGQDLEVWIDAVLADDLPALHRFVHGLRKDHEAVTAGLTLPHSNGPTEGVVNKIKLLKRQTYGRASFALLRKRILLNQ</sequence>
<feature type="domain" description="HTH IS21-type" evidence="1">
    <location>
        <begin position="267"/>
        <end position="330"/>
    </location>
</feature>
<dbReference type="Proteomes" id="UP000268727">
    <property type="component" value="Unassembled WGS sequence"/>
</dbReference>
<dbReference type="EMBL" id="RJKM01000001">
    <property type="protein sequence ID" value="ROP41825.1"/>
    <property type="molecule type" value="Genomic_DNA"/>
</dbReference>
<protein>
    <submittedName>
        <fullName evidence="2">Transposase</fullName>
    </submittedName>
</protein>
<dbReference type="InterPro" id="IPR002560">
    <property type="entry name" value="Transposase_DDE"/>
</dbReference>
<name>A0A3N1HH56_9PSEU</name>
<gene>
    <name evidence="2" type="ORF">EDD40_7284</name>
</gene>
<dbReference type="PANTHER" id="PTHR33498:SF1">
    <property type="entry name" value="TRANSPOSASE FOR INSERTION SEQUENCE ELEMENT IS1557"/>
    <property type="match status" value="1"/>
</dbReference>
<dbReference type="Pfam" id="PF14690">
    <property type="entry name" value="Zn_ribbon_ISL3"/>
    <property type="match status" value="1"/>
</dbReference>
<dbReference type="NCBIfam" id="NF033550">
    <property type="entry name" value="transpos_ISL3"/>
    <property type="match status" value="1"/>
</dbReference>
<dbReference type="InterPro" id="IPR017894">
    <property type="entry name" value="HTH_IS21_transposase_type"/>
</dbReference>
<dbReference type="Pfam" id="PF01610">
    <property type="entry name" value="DDE_Tnp_ISL3"/>
    <property type="match status" value="2"/>
</dbReference>
<proteinExistence type="predicted"/>
<evidence type="ECO:0000259" key="1">
    <source>
        <dbReference type="PROSITE" id="PS50531"/>
    </source>
</evidence>
<dbReference type="AlphaFoldDB" id="A0A3N1HH56"/>
<dbReference type="InterPro" id="IPR047951">
    <property type="entry name" value="Transpos_ISL3"/>
</dbReference>
<dbReference type="PANTHER" id="PTHR33498">
    <property type="entry name" value="TRANSPOSASE FOR INSERTION SEQUENCE ELEMENT IS1557"/>
    <property type="match status" value="1"/>
</dbReference>
<reference evidence="2 3" key="1">
    <citation type="submission" date="2018-11" db="EMBL/GenBank/DDBJ databases">
        <title>Sequencing the genomes of 1000 actinobacteria strains.</title>
        <authorList>
            <person name="Klenk H.-P."/>
        </authorList>
    </citation>
    <scope>NUCLEOTIDE SEQUENCE [LARGE SCALE GENOMIC DNA]</scope>
    <source>
        <strain evidence="2 3">DSM 44231</strain>
    </source>
</reference>
<organism evidence="2 3">
    <name type="scientific">Saccharothrix texasensis</name>
    <dbReference type="NCBI Taxonomy" id="103734"/>
    <lineage>
        <taxon>Bacteria</taxon>
        <taxon>Bacillati</taxon>
        <taxon>Actinomycetota</taxon>
        <taxon>Actinomycetes</taxon>
        <taxon>Pseudonocardiales</taxon>
        <taxon>Pseudonocardiaceae</taxon>
        <taxon>Saccharothrix</taxon>
    </lineage>
</organism>